<evidence type="ECO:0000256" key="6">
    <source>
        <dbReference type="ARBA" id="ARBA00022801"/>
    </source>
</evidence>
<protein>
    <recommendedName>
        <fullName evidence="11">Zinc metalloprotease</fullName>
        <ecNumber evidence="11">3.4.24.-</ecNumber>
    </recommendedName>
</protein>
<dbReference type="Pfam" id="PF02163">
    <property type="entry name" value="Peptidase_M50"/>
    <property type="match status" value="1"/>
</dbReference>
<dbReference type="InterPro" id="IPR001478">
    <property type="entry name" value="PDZ"/>
</dbReference>
<evidence type="ECO:0000313" key="14">
    <source>
        <dbReference type="Proteomes" id="UP000612361"/>
    </source>
</evidence>
<organism evidence="13 14">
    <name type="scientific">Undibacterium rugosum</name>
    <dbReference type="NCBI Taxonomy" id="2762291"/>
    <lineage>
        <taxon>Bacteria</taxon>
        <taxon>Pseudomonadati</taxon>
        <taxon>Pseudomonadota</taxon>
        <taxon>Betaproteobacteria</taxon>
        <taxon>Burkholderiales</taxon>
        <taxon>Oxalobacteraceae</taxon>
        <taxon>Undibacterium</taxon>
    </lineage>
</organism>
<feature type="transmembrane region" description="Helical" evidence="11">
    <location>
        <begin position="429"/>
        <end position="447"/>
    </location>
</feature>
<dbReference type="EMBL" id="JACOGG010000008">
    <property type="protein sequence ID" value="MBC3935579.1"/>
    <property type="molecule type" value="Genomic_DNA"/>
</dbReference>
<keyword evidence="4" id="KW-0645">Protease</keyword>
<keyword evidence="6 11" id="KW-0378">Hydrolase</keyword>
<keyword evidence="5 11" id="KW-0812">Transmembrane</keyword>
<dbReference type="GO" id="GO:0004222">
    <property type="term" value="F:metalloendopeptidase activity"/>
    <property type="evidence" value="ECO:0007669"/>
    <property type="project" value="InterPro"/>
</dbReference>
<dbReference type="Proteomes" id="UP000612361">
    <property type="component" value="Unassembled WGS sequence"/>
</dbReference>
<dbReference type="GO" id="GO:0006508">
    <property type="term" value="P:proteolysis"/>
    <property type="evidence" value="ECO:0007669"/>
    <property type="project" value="UniProtKB-KW"/>
</dbReference>
<dbReference type="InterPro" id="IPR036034">
    <property type="entry name" value="PDZ_sf"/>
</dbReference>
<name>A0A923I0J1_9BURK</name>
<evidence type="ECO:0000256" key="2">
    <source>
        <dbReference type="ARBA" id="ARBA00004141"/>
    </source>
</evidence>
<dbReference type="PANTHER" id="PTHR42837:SF2">
    <property type="entry name" value="MEMBRANE METALLOPROTEASE ARASP2, CHLOROPLASTIC-RELATED"/>
    <property type="match status" value="1"/>
</dbReference>
<dbReference type="EC" id="3.4.24.-" evidence="11"/>
<evidence type="ECO:0000256" key="4">
    <source>
        <dbReference type="ARBA" id="ARBA00022670"/>
    </source>
</evidence>
<dbReference type="InterPro" id="IPR008915">
    <property type="entry name" value="Peptidase_M50"/>
</dbReference>
<dbReference type="SUPFAM" id="SSF50156">
    <property type="entry name" value="PDZ domain-like"/>
    <property type="match status" value="2"/>
</dbReference>
<dbReference type="GO" id="GO:0046872">
    <property type="term" value="F:metal ion binding"/>
    <property type="evidence" value="ECO:0007669"/>
    <property type="project" value="UniProtKB-KW"/>
</dbReference>
<dbReference type="CDD" id="cd23081">
    <property type="entry name" value="cpPDZ_EcRseP-like"/>
    <property type="match status" value="1"/>
</dbReference>
<evidence type="ECO:0000313" key="13">
    <source>
        <dbReference type="EMBL" id="MBC3935579.1"/>
    </source>
</evidence>
<evidence type="ECO:0000259" key="12">
    <source>
        <dbReference type="PROSITE" id="PS50106"/>
    </source>
</evidence>
<dbReference type="InterPro" id="IPR004387">
    <property type="entry name" value="Pept_M50_Zn"/>
</dbReference>
<keyword evidence="10 11" id="KW-0472">Membrane</keyword>
<evidence type="ECO:0000256" key="5">
    <source>
        <dbReference type="ARBA" id="ARBA00022692"/>
    </source>
</evidence>
<dbReference type="PANTHER" id="PTHR42837">
    <property type="entry name" value="REGULATOR OF SIGMA-E PROTEASE RSEP"/>
    <property type="match status" value="1"/>
</dbReference>
<reference evidence="13" key="1">
    <citation type="submission" date="2020-08" db="EMBL/GenBank/DDBJ databases">
        <title>Novel species isolated from subtropical streams in China.</title>
        <authorList>
            <person name="Lu H."/>
        </authorList>
    </citation>
    <scope>NUCLEOTIDE SEQUENCE</scope>
    <source>
        <strain evidence="13">CY7W</strain>
    </source>
</reference>
<evidence type="ECO:0000256" key="11">
    <source>
        <dbReference type="RuleBase" id="RU362031"/>
    </source>
</evidence>
<sequence length="461" mass="50002">MIFSQNALAFLITIGCLVTFHELGHYLAARLCGVKVLRFSFGFGRVLFSRRFGPDQTEWAISMIPLGGYVSMLDSSNPDESQSALSEQDSQRDYSRQPVWKRMIIAAAGPAANFVLALLLYFALFVHGTPEPLAHLRIANAASVAAQSGLRHTDQILAINGKAVQSWNDVHWLVLQAAVAKQDASVEVQRTEAGANPTRVRVHLPLDTLKADDLEQDFLGKLGMAVARPPAILTQVLKDGPGFAAGLQEGDRILSVNGRPLLDGVDFVERVNQSPDQALQLTVLREQAVLELRAIPVADEVNGRRIGRLKVQLNLAPEMKEVSVPVLAAIPKSLEKTFDTAWLNLKMIGKLLTGQASLSNVTGPITIADYAGQTARISIVTYISFLAAVSISLGVMNLLPVPMLDGGHLLYYSLELVRGKPLSVRAVEISKTIGIALLGAMMALAFFNDFRRLGGIIARLI</sequence>
<evidence type="ECO:0000256" key="10">
    <source>
        <dbReference type="ARBA" id="ARBA00023136"/>
    </source>
</evidence>
<dbReference type="RefSeq" id="WP_186881149.1">
    <property type="nucleotide sequence ID" value="NZ_JACOGG010000008.1"/>
</dbReference>
<dbReference type="AlphaFoldDB" id="A0A923I0J1"/>
<dbReference type="InterPro" id="IPR041489">
    <property type="entry name" value="PDZ_6"/>
</dbReference>
<comment type="similarity">
    <text evidence="3 11">Belongs to the peptidase M50B family.</text>
</comment>
<accession>A0A923I0J1</accession>
<feature type="transmembrane region" description="Helical" evidence="11">
    <location>
        <begin position="103"/>
        <end position="126"/>
    </location>
</feature>
<evidence type="ECO:0000256" key="3">
    <source>
        <dbReference type="ARBA" id="ARBA00007931"/>
    </source>
</evidence>
<evidence type="ECO:0000256" key="1">
    <source>
        <dbReference type="ARBA" id="ARBA00001947"/>
    </source>
</evidence>
<evidence type="ECO:0000256" key="7">
    <source>
        <dbReference type="ARBA" id="ARBA00022833"/>
    </source>
</evidence>
<keyword evidence="8 11" id="KW-1133">Transmembrane helix</keyword>
<feature type="transmembrane region" description="Helical" evidence="11">
    <location>
        <begin position="379"/>
        <end position="399"/>
    </location>
</feature>
<feature type="domain" description="PDZ" evidence="12">
    <location>
        <begin position="211"/>
        <end position="265"/>
    </location>
</feature>
<comment type="subcellular location">
    <subcellularLocation>
        <location evidence="2">Membrane</location>
        <topology evidence="2">Multi-pass membrane protein</topology>
    </subcellularLocation>
</comment>
<proteinExistence type="inferred from homology"/>
<keyword evidence="9 11" id="KW-0482">Metalloprotease</keyword>
<gene>
    <name evidence="13" type="primary">rseP</name>
    <name evidence="13" type="ORF">H8K47_09410</name>
</gene>
<keyword evidence="11" id="KW-0479">Metal-binding</keyword>
<comment type="caution">
    <text evidence="13">The sequence shown here is derived from an EMBL/GenBank/DDBJ whole genome shotgun (WGS) entry which is preliminary data.</text>
</comment>
<evidence type="ECO:0000256" key="8">
    <source>
        <dbReference type="ARBA" id="ARBA00022989"/>
    </source>
</evidence>
<dbReference type="Pfam" id="PF17820">
    <property type="entry name" value="PDZ_6"/>
    <property type="match status" value="1"/>
</dbReference>
<dbReference type="NCBIfam" id="TIGR00054">
    <property type="entry name" value="RIP metalloprotease RseP"/>
    <property type="match status" value="1"/>
</dbReference>
<keyword evidence="7 11" id="KW-0862">Zinc</keyword>
<evidence type="ECO:0000256" key="9">
    <source>
        <dbReference type="ARBA" id="ARBA00023049"/>
    </source>
</evidence>
<dbReference type="GO" id="GO:0016020">
    <property type="term" value="C:membrane"/>
    <property type="evidence" value="ECO:0007669"/>
    <property type="project" value="UniProtKB-SubCell"/>
</dbReference>
<dbReference type="CDD" id="cd06163">
    <property type="entry name" value="S2P-M50_PDZ_RseP-like"/>
    <property type="match status" value="1"/>
</dbReference>
<dbReference type="SMART" id="SM00228">
    <property type="entry name" value="PDZ"/>
    <property type="match status" value="2"/>
</dbReference>
<dbReference type="PROSITE" id="PS50106">
    <property type="entry name" value="PDZ"/>
    <property type="match status" value="1"/>
</dbReference>
<comment type="cofactor">
    <cofactor evidence="1 11">
        <name>Zn(2+)</name>
        <dbReference type="ChEBI" id="CHEBI:29105"/>
    </cofactor>
</comment>
<keyword evidence="14" id="KW-1185">Reference proteome</keyword>
<dbReference type="Gene3D" id="2.30.42.10">
    <property type="match status" value="2"/>
</dbReference>